<evidence type="ECO:0000313" key="5">
    <source>
        <dbReference type="EMBL" id="RUS88641.1"/>
    </source>
</evidence>
<feature type="domain" description="FZ" evidence="4">
    <location>
        <begin position="123"/>
        <end position="231"/>
    </location>
</feature>
<feature type="non-terminal residue" evidence="5">
    <location>
        <position position="1"/>
    </location>
</feature>
<dbReference type="GO" id="GO:0060070">
    <property type="term" value="P:canonical Wnt signaling pathway"/>
    <property type="evidence" value="ECO:0007669"/>
    <property type="project" value="TreeGrafter"/>
</dbReference>
<dbReference type="InterPro" id="IPR036790">
    <property type="entry name" value="Frizzled_dom_sf"/>
</dbReference>
<dbReference type="STRING" id="188477.A0A3S1HYH5"/>
<feature type="disulfide bond" evidence="3">
    <location>
        <begin position="136"/>
        <end position="182"/>
    </location>
</feature>
<name>A0A3S1HYH5_ELYCH</name>
<keyword evidence="6" id="KW-1185">Reference proteome</keyword>
<dbReference type="SUPFAM" id="SSF63501">
    <property type="entry name" value="Frizzled cysteine-rich domain"/>
    <property type="match status" value="2"/>
</dbReference>
<dbReference type="CDD" id="cd07066">
    <property type="entry name" value="CRD_FZ"/>
    <property type="match status" value="1"/>
</dbReference>
<dbReference type="EMBL" id="RQTK01000077">
    <property type="protein sequence ID" value="RUS88641.1"/>
    <property type="molecule type" value="Genomic_DNA"/>
</dbReference>
<sequence length="231" mass="25003">DGRCVPVSTGICPGLSSALLPNEFGHKAPETALLEFLQFEPLFRVGCSPQLAPFLCGRYLPECKGQPLVPCRSLCEKAIGGCMPLLQKFYIKWPEALDCAKLPTSGNCYGGGRPGGSRPGGRPKFSSCVEFSSDFCPGMPYETAAFPNLLSQKSPTAANLTLAELQRLVQTGCSPYLADFLCGVNFPECRGDQMIAPCRSLCTKAYEACADTVREKGFTWPRVLNCHQFPS</sequence>
<keyword evidence="2 3" id="KW-1015">Disulfide bond</keyword>
<accession>A0A3S1HYH5</accession>
<dbReference type="InterPro" id="IPR020067">
    <property type="entry name" value="Frizzled_dom"/>
</dbReference>
<feature type="disulfide bond" evidence="3">
    <location>
        <begin position="128"/>
        <end position="189"/>
    </location>
</feature>
<evidence type="ECO:0000259" key="4">
    <source>
        <dbReference type="PROSITE" id="PS50038"/>
    </source>
</evidence>
<dbReference type="PROSITE" id="PS50038">
    <property type="entry name" value="FZ"/>
    <property type="match status" value="2"/>
</dbReference>
<dbReference type="OrthoDB" id="10053709at2759"/>
<dbReference type="Proteomes" id="UP000271974">
    <property type="component" value="Unassembled WGS sequence"/>
</dbReference>
<feature type="disulfide bond" evidence="3">
    <location>
        <begin position="202"/>
        <end position="226"/>
    </location>
</feature>
<proteinExistence type="predicted"/>
<dbReference type="AlphaFoldDB" id="A0A3S1HYH5"/>
<organism evidence="5 6">
    <name type="scientific">Elysia chlorotica</name>
    <name type="common">Eastern emerald elysia</name>
    <name type="synonym">Sea slug</name>
    <dbReference type="NCBI Taxonomy" id="188477"/>
    <lineage>
        <taxon>Eukaryota</taxon>
        <taxon>Metazoa</taxon>
        <taxon>Spiralia</taxon>
        <taxon>Lophotrochozoa</taxon>
        <taxon>Mollusca</taxon>
        <taxon>Gastropoda</taxon>
        <taxon>Heterobranchia</taxon>
        <taxon>Euthyneura</taxon>
        <taxon>Panpulmonata</taxon>
        <taxon>Sacoglossa</taxon>
        <taxon>Placobranchoidea</taxon>
        <taxon>Plakobranchidae</taxon>
        <taxon>Elysia</taxon>
    </lineage>
</organism>
<evidence type="ECO:0000256" key="2">
    <source>
        <dbReference type="ARBA" id="ARBA00023157"/>
    </source>
</evidence>
<comment type="caution">
    <text evidence="3">Lacks conserved residue(s) required for the propagation of feature annotation.</text>
</comment>
<evidence type="ECO:0000256" key="3">
    <source>
        <dbReference type="PROSITE-ProRule" id="PRU00090"/>
    </source>
</evidence>
<dbReference type="InterPro" id="IPR015526">
    <property type="entry name" value="Frizzled/SFRP"/>
</dbReference>
<feature type="domain" description="FZ" evidence="4">
    <location>
        <begin position="1"/>
        <end position="131"/>
    </location>
</feature>
<dbReference type="GO" id="GO:0017147">
    <property type="term" value="F:Wnt-protein binding"/>
    <property type="evidence" value="ECO:0007669"/>
    <property type="project" value="TreeGrafter"/>
</dbReference>
<feature type="disulfide bond" evidence="3">
    <location>
        <begin position="75"/>
        <end position="99"/>
    </location>
</feature>
<feature type="non-terminal residue" evidence="5">
    <location>
        <position position="231"/>
    </location>
</feature>
<keyword evidence="1" id="KW-0217">Developmental protein</keyword>
<dbReference type="Pfam" id="PF01392">
    <property type="entry name" value="Fz"/>
    <property type="match status" value="2"/>
</dbReference>
<evidence type="ECO:0000256" key="1">
    <source>
        <dbReference type="ARBA" id="ARBA00022473"/>
    </source>
</evidence>
<gene>
    <name evidence="5" type="ORF">EGW08_003600</name>
</gene>
<comment type="caution">
    <text evidence="5">The sequence shown here is derived from an EMBL/GenBank/DDBJ whole genome shotgun (WGS) entry which is preliminary data.</text>
</comment>
<evidence type="ECO:0000313" key="6">
    <source>
        <dbReference type="Proteomes" id="UP000271974"/>
    </source>
</evidence>
<dbReference type="PANTHER" id="PTHR11309">
    <property type="entry name" value="FRIZZLED"/>
    <property type="match status" value="1"/>
</dbReference>
<reference evidence="5 6" key="1">
    <citation type="submission" date="2019-01" db="EMBL/GenBank/DDBJ databases">
        <title>A draft genome assembly of the solar-powered sea slug Elysia chlorotica.</title>
        <authorList>
            <person name="Cai H."/>
            <person name="Li Q."/>
            <person name="Fang X."/>
            <person name="Li J."/>
            <person name="Curtis N.E."/>
            <person name="Altenburger A."/>
            <person name="Shibata T."/>
            <person name="Feng M."/>
            <person name="Maeda T."/>
            <person name="Schwartz J.A."/>
            <person name="Shigenobu S."/>
            <person name="Lundholm N."/>
            <person name="Nishiyama T."/>
            <person name="Yang H."/>
            <person name="Hasebe M."/>
            <person name="Li S."/>
            <person name="Pierce S.K."/>
            <person name="Wang J."/>
        </authorList>
    </citation>
    <scope>NUCLEOTIDE SEQUENCE [LARGE SCALE GENOMIC DNA]</scope>
    <source>
        <strain evidence="5">EC2010</strain>
        <tissue evidence="5">Whole organism of an adult</tissue>
    </source>
</reference>
<protein>
    <recommendedName>
        <fullName evidence="4">FZ domain-containing protein</fullName>
    </recommendedName>
</protein>
<dbReference type="GO" id="GO:0035567">
    <property type="term" value="P:non-canonical Wnt signaling pathway"/>
    <property type="evidence" value="ECO:0007669"/>
    <property type="project" value="TreeGrafter"/>
</dbReference>
<dbReference type="SMART" id="SM00063">
    <property type="entry name" value="FRI"/>
    <property type="match status" value="2"/>
</dbReference>
<dbReference type="GO" id="GO:0005886">
    <property type="term" value="C:plasma membrane"/>
    <property type="evidence" value="ECO:0007669"/>
    <property type="project" value="TreeGrafter"/>
</dbReference>
<dbReference type="Gene3D" id="1.10.2000.10">
    <property type="entry name" value="Frizzled cysteine-rich domain"/>
    <property type="match status" value="2"/>
</dbReference>
<dbReference type="GO" id="GO:0042813">
    <property type="term" value="F:Wnt receptor activity"/>
    <property type="evidence" value="ECO:0007669"/>
    <property type="project" value="TreeGrafter"/>
</dbReference>